<proteinExistence type="predicted"/>
<comment type="caution">
    <text evidence="1">The sequence shown here is derived from an EMBL/GenBank/DDBJ whole genome shotgun (WGS) entry which is preliminary data.</text>
</comment>
<organism evidence="1 2">
    <name type="scientific">Enterococcus faecalis</name>
    <name type="common">Streptococcus faecalis</name>
    <dbReference type="NCBI Taxonomy" id="1351"/>
    <lineage>
        <taxon>Bacteria</taxon>
        <taxon>Bacillati</taxon>
        <taxon>Bacillota</taxon>
        <taxon>Bacilli</taxon>
        <taxon>Lactobacillales</taxon>
        <taxon>Enterococcaceae</taxon>
        <taxon>Enterococcus</taxon>
    </lineage>
</organism>
<reference evidence="1 2" key="1">
    <citation type="submission" date="2019-04" db="EMBL/GenBank/DDBJ databases">
        <title>Step-wise assembly of the neonatal virome modulated by breast feeding.</title>
        <authorList>
            <person name="Liang G."/>
            <person name="Bushman F."/>
        </authorList>
    </citation>
    <scope>NUCLEOTIDE SEQUENCE [LARGE SCALE GENOMIC DNA]</scope>
    <source>
        <strain evidence="1 2">E3754</strain>
    </source>
</reference>
<dbReference type="EMBL" id="WVTJ01000094">
    <property type="protein sequence ID" value="MXS54235.1"/>
    <property type="molecule type" value="Genomic_DNA"/>
</dbReference>
<sequence length="296" mass="33854">MKKTIGTILTVITVSILLSGCSKAKYPIIHFTQKEFVADGNGVVEIKGQFLNGEPGTLEANINRKAGKVKVDKDQNFHIRYQMDSIKDTDFYLGIKDEKNRIAVGTTKIDSSEVEAVQNDFEVIRTSDIISYFNKYDIKFLDYNENNVAELSGLTSSVVFNVGTRMDGTSIKEGVYLFEDPESWNKANLSILDWWNKKVSNSLNKNYNDLDKDSSVNFLYEPNFIDSAEEKMIKQIDFFDNNRFLWTYRDKEKFLILVSDPELTSIERGKSMLAIQSLLIDKTFSLDKDEEDSERG</sequence>
<protein>
    <recommendedName>
        <fullName evidence="3">Lipoprotein</fullName>
    </recommendedName>
</protein>
<dbReference type="PROSITE" id="PS51257">
    <property type="entry name" value="PROKAR_LIPOPROTEIN"/>
    <property type="match status" value="1"/>
</dbReference>
<dbReference type="RefSeq" id="WP_002411415.1">
    <property type="nucleotide sequence ID" value="NZ_CABGHL010000005.1"/>
</dbReference>
<evidence type="ECO:0000313" key="1">
    <source>
        <dbReference type="EMBL" id="MXS54235.1"/>
    </source>
</evidence>
<name>A0AAP6RL91_ENTFL</name>
<dbReference type="Proteomes" id="UP000429730">
    <property type="component" value="Unassembled WGS sequence"/>
</dbReference>
<accession>A0AAP6RL91</accession>
<gene>
    <name evidence="1" type="ORF">GTI81_16295</name>
</gene>
<evidence type="ECO:0008006" key="3">
    <source>
        <dbReference type="Google" id="ProtNLM"/>
    </source>
</evidence>
<evidence type="ECO:0000313" key="2">
    <source>
        <dbReference type="Proteomes" id="UP000429730"/>
    </source>
</evidence>
<dbReference type="AlphaFoldDB" id="A0AAP6RL91"/>